<name>A0A7W9SWD7_ARMRO</name>
<dbReference type="EMBL" id="JACHGW010000005">
    <property type="protein sequence ID" value="MBB6053203.1"/>
    <property type="molecule type" value="Genomic_DNA"/>
</dbReference>
<sequence length="341" mass="38712">MHLLLFSPRHHSEHLQAALTAFVAAEGQPAFFVQDFKSIPTTTANLQALHGARRGDVPEVTVEFPSGTLYREALIKKAHLLAASFTWALCSWNFSYSEHITAFVTEDAALADALVAHCAAQKQTRSWKKLNTLDHIISARYDNLTNLEEQLKGAIFFDYKTEGTWAWRRSIVEQNPPYLLLNGLECGTPTQQKALRWCPEVGRREWRDSHGRTFGALLVTCKDQTIFHTLCGTSQHDDPFSGYVLSGLANPRALLRQLADCNEPRKKHPEDYVERPDHSDLQELIRLGETAGWAYSWSWGGGDGEYHASFWAREPLLTYDLWQEIRTLSETERGVKPLARF</sequence>
<proteinExistence type="predicted"/>
<protein>
    <submittedName>
        <fullName evidence="1">Uncharacterized protein</fullName>
    </submittedName>
</protein>
<keyword evidence="2" id="KW-1185">Reference proteome</keyword>
<organism evidence="1 2">
    <name type="scientific">Armatimonas rosea</name>
    <dbReference type="NCBI Taxonomy" id="685828"/>
    <lineage>
        <taxon>Bacteria</taxon>
        <taxon>Bacillati</taxon>
        <taxon>Armatimonadota</taxon>
        <taxon>Armatimonadia</taxon>
        <taxon>Armatimonadales</taxon>
        <taxon>Armatimonadaceae</taxon>
        <taxon>Armatimonas</taxon>
    </lineage>
</organism>
<accession>A0A7W9SWD7</accession>
<comment type="caution">
    <text evidence="1">The sequence shown here is derived from an EMBL/GenBank/DDBJ whole genome shotgun (WGS) entry which is preliminary data.</text>
</comment>
<evidence type="ECO:0000313" key="2">
    <source>
        <dbReference type="Proteomes" id="UP000520814"/>
    </source>
</evidence>
<evidence type="ECO:0000313" key="1">
    <source>
        <dbReference type="EMBL" id="MBB6053203.1"/>
    </source>
</evidence>
<dbReference type="AlphaFoldDB" id="A0A7W9SWD7"/>
<dbReference type="Proteomes" id="UP000520814">
    <property type="component" value="Unassembled WGS sequence"/>
</dbReference>
<reference evidence="1 2" key="1">
    <citation type="submission" date="2020-08" db="EMBL/GenBank/DDBJ databases">
        <title>Genomic Encyclopedia of Type Strains, Phase IV (KMG-IV): sequencing the most valuable type-strain genomes for metagenomic binning, comparative biology and taxonomic classification.</title>
        <authorList>
            <person name="Goeker M."/>
        </authorList>
    </citation>
    <scope>NUCLEOTIDE SEQUENCE [LARGE SCALE GENOMIC DNA]</scope>
    <source>
        <strain evidence="1 2">DSM 23562</strain>
    </source>
</reference>
<dbReference type="RefSeq" id="WP_184203262.1">
    <property type="nucleotide sequence ID" value="NZ_JACHGW010000005.1"/>
</dbReference>
<gene>
    <name evidence="1" type="ORF">HNQ39_005035</name>
</gene>